<evidence type="ECO:0000313" key="1">
    <source>
        <dbReference type="EMBL" id="PPS13909.1"/>
    </source>
</evidence>
<accession>A0A2P5YE76</accession>
<evidence type="ECO:0000313" key="2">
    <source>
        <dbReference type="Proteomes" id="UP000239757"/>
    </source>
</evidence>
<proteinExistence type="predicted"/>
<organism evidence="1 2">
    <name type="scientific">Gossypium barbadense</name>
    <name type="common">Sea Island cotton</name>
    <name type="synonym">Hibiscus barbadensis</name>
    <dbReference type="NCBI Taxonomy" id="3634"/>
    <lineage>
        <taxon>Eukaryota</taxon>
        <taxon>Viridiplantae</taxon>
        <taxon>Streptophyta</taxon>
        <taxon>Embryophyta</taxon>
        <taxon>Tracheophyta</taxon>
        <taxon>Spermatophyta</taxon>
        <taxon>Magnoliopsida</taxon>
        <taxon>eudicotyledons</taxon>
        <taxon>Gunneridae</taxon>
        <taxon>Pentapetalae</taxon>
        <taxon>rosids</taxon>
        <taxon>malvids</taxon>
        <taxon>Malvales</taxon>
        <taxon>Malvaceae</taxon>
        <taxon>Malvoideae</taxon>
        <taxon>Gossypium</taxon>
    </lineage>
</organism>
<dbReference type="OrthoDB" id="10534275at2759"/>
<dbReference type="AlphaFoldDB" id="A0A2P5YE76"/>
<gene>
    <name evidence="1" type="ORF">GOBAR_AA06667</name>
</gene>
<protein>
    <submittedName>
        <fullName evidence="1">Uncharacterized protein</fullName>
    </submittedName>
</protein>
<reference evidence="1 2" key="1">
    <citation type="submission" date="2015-01" db="EMBL/GenBank/DDBJ databases">
        <title>Genome of allotetraploid Gossypium barbadense reveals genomic plasticity and fiber elongation in cotton evolution.</title>
        <authorList>
            <person name="Chen X."/>
            <person name="Liu X."/>
            <person name="Zhao B."/>
            <person name="Zheng H."/>
            <person name="Hu Y."/>
            <person name="Lu G."/>
            <person name="Yang C."/>
            <person name="Chen J."/>
            <person name="Shan C."/>
            <person name="Zhang L."/>
            <person name="Zhou Y."/>
            <person name="Wang L."/>
            <person name="Guo W."/>
            <person name="Bai Y."/>
            <person name="Ruan J."/>
            <person name="Shangguan X."/>
            <person name="Mao Y."/>
            <person name="Jiang J."/>
            <person name="Zhu Y."/>
            <person name="Lei J."/>
            <person name="Kang H."/>
            <person name="Chen S."/>
            <person name="He X."/>
            <person name="Wang R."/>
            <person name="Wang Y."/>
            <person name="Chen J."/>
            <person name="Wang L."/>
            <person name="Yu S."/>
            <person name="Wang B."/>
            <person name="Wei J."/>
            <person name="Song S."/>
            <person name="Lu X."/>
            <person name="Gao Z."/>
            <person name="Gu W."/>
            <person name="Deng X."/>
            <person name="Ma D."/>
            <person name="Wang S."/>
            <person name="Liang W."/>
            <person name="Fang L."/>
            <person name="Cai C."/>
            <person name="Zhu X."/>
            <person name="Zhou B."/>
            <person name="Zhang Y."/>
            <person name="Chen Z."/>
            <person name="Xu S."/>
            <person name="Zhu R."/>
            <person name="Wang S."/>
            <person name="Zhang T."/>
            <person name="Zhao G."/>
        </authorList>
    </citation>
    <scope>NUCLEOTIDE SEQUENCE [LARGE SCALE GENOMIC DNA]</scope>
    <source>
        <strain evidence="2">cv. Xinhai21</strain>
        <tissue evidence="1">Leaf</tissue>
    </source>
</reference>
<dbReference type="EMBL" id="KZ663301">
    <property type="protein sequence ID" value="PPS13909.1"/>
    <property type="molecule type" value="Genomic_DNA"/>
</dbReference>
<name>A0A2P5YE76_GOSBA</name>
<sequence length="100" mass="11711">MATYLVLPNEIISSAQREKVNKMMREMQDYRMKPEEDIIQHIITRDINGTGPSNHFRPTLEDIDPIKFTEMELVDDEDVETMIALYCGNESDKNTPIHLW</sequence>
<dbReference type="Proteomes" id="UP000239757">
    <property type="component" value="Unassembled WGS sequence"/>
</dbReference>